<feature type="domain" description="Reverse transcriptase" evidence="1">
    <location>
        <begin position="20"/>
        <end position="296"/>
    </location>
</feature>
<proteinExistence type="predicted"/>
<dbReference type="PROSITE" id="PS50878">
    <property type="entry name" value="RT_POL"/>
    <property type="match status" value="1"/>
</dbReference>
<dbReference type="AlphaFoldDB" id="A0AAQ3TMS5"/>
<dbReference type="InterPro" id="IPR043502">
    <property type="entry name" value="DNA/RNA_pol_sf"/>
</dbReference>
<dbReference type="Pfam" id="PF00078">
    <property type="entry name" value="RVT_1"/>
    <property type="match status" value="1"/>
</dbReference>
<reference evidence="2 3" key="1">
    <citation type="submission" date="2024-02" db="EMBL/GenBank/DDBJ databases">
        <title>High-quality chromosome-scale genome assembly of Pensacola bahiagrass (Paspalum notatum Flugge var. saurae).</title>
        <authorList>
            <person name="Vega J.M."/>
            <person name="Podio M."/>
            <person name="Orjuela J."/>
            <person name="Siena L.A."/>
            <person name="Pessino S.C."/>
            <person name="Combes M.C."/>
            <person name="Mariac C."/>
            <person name="Albertini E."/>
            <person name="Pupilli F."/>
            <person name="Ortiz J.P.A."/>
            <person name="Leblanc O."/>
        </authorList>
    </citation>
    <scope>NUCLEOTIDE SEQUENCE [LARGE SCALE GENOMIC DNA]</scope>
    <source>
        <strain evidence="2">R1</strain>
        <tissue evidence="2">Leaf</tissue>
    </source>
</reference>
<dbReference type="EMBL" id="CP144749">
    <property type="protein sequence ID" value="WVZ74102.1"/>
    <property type="molecule type" value="Genomic_DNA"/>
</dbReference>
<gene>
    <name evidence="2" type="ORF">U9M48_022325</name>
</gene>
<name>A0AAQ3TMS5_PASNO</name>
<dbReference type="InterPro" id="IPR000477">
    <property type="entry name" value="RT_dom"/>
</dbReference>
<dbReference type="PANTHER" id="PTHR33116:SF87">
    <property type="entry name" value="OS01G0158850 PROTEIN"/>
    <property type="match status" value="1"/>
</dbReference>
<dbReference type="Proteomes" id="UP001341281">
    <property type="component" value="Chromosome 05"/>
</dbReference>
<evidence type="ECO:0000259" key="1">
    <source>
        <dbReference type="PROSITE" id="PS50878"/>
    </source>
</evidence>
<sequence>MFPVKRLKNSHVNVSFQTEQSGRFGTSFDLLNRANIVLLPKHDGVENLASYRPISPIHSVAKLFAKLLSLRLASSMRDIISKCQTAFIKGRSIHDNFLYVRSLARRYHRNRTPMLLVKLDISKAFDSVRWDYLLALMEQLGFPARWRNWVASTLVTSTSQVLLNGIPGQPITHGRRLRQGDPLSPLLFVLAIDPLQHLLHRATEAGFLSRVAKARTRLRTSLYADDAIIFIKPEKKELDTLVGLLHLFGEATGLRTNIQKSYIVPINCAGFNLDEILAGFPTTRTSFPIKYLGIPLTVARLKKADFQFLLDKARGKLTSWNGRNLTLAGRITLVKSVLSSQPVHTLAAVVVPKEVLEELDKIRKHFLWAGNENLTGGKCKVNWPTVSRPQDLGGLDVLDIHRFARALRLRWLWRQWEDPNAPWAGLEIPCNDTDRLLFAAATTIVIGDGAKTSFWHCAWAKGRRPKDIAPDIFAASRGRKLSIREALAEHAWVRCIDLQAIRTAEHLKQFVDLWSLAQSVSLTQAAEDRISNCNASGTYSAASAYRIGSRLVVGLTTQR</sequence>
<dbReference type="CDD" id="cd01650">
    <property type="entry name" value="RT_nLTR_like"/>
    <property type="match status" value="1"/>
</dbReference>
<evidence type="ECO:0000313" key="2">
    <source>
        <dbReference type="EMBL" id="WVZ74102.1"/>
    </source>
</evidence>
<organism evidence="2 3">
    <name type="scientific">Paspalum notatum var. saurae</name>
    <dbReference type="NCBI Taxonomy" id="547442"/>
    <lineage>
        <taxon>Eukaryota</taxon>
        <taxon>Viridiplantae</taxon>
        <taxon>Streptophyta</taxon>
        <taxon>Embryophyta</taxon>
        <taxon>Tracheophyta</taxon>
        <taxon>Spermatophyta</taxon>
        <taxon>Magnoliopsida</taxon>
        <taxon>Liliopsida</taxon>
        <taxon>Poales</taxon>
        <taxon>Poaceae</taxon>
        <taxon>PACMAD clade</taxon>
        <taxon>Panicoideae</taxon>
        <taxon>Andropogonodae</taxon>
        <taxon>Paspaleae</taxon>
        <taxon>Paspalinae</taxon>
        <taxon>Paspalum</taxon>
    </lineage>
</organism>
<dbReference type="PANTHER" id="PTHR33116">
    <property type="entry name" value="REVERSE TRANSCRIPTASE ZINC-BINDING DOMAIN-CONTAINING PROTEIN-RELATED-RELATED"/>
    <property type="match status" value="1"/>
</dbReference>
<evidence type="ECO:0000313" key="3">
    <source>
        <dbReference type="Proteomes" id="UP001341281"/>
    </source>
</evidence>
<keyword evidence="3" id="KW-1185">Reference proteome</keyword>
<dbReference type="SUPFAM" id="SSF56672">
    <property type="entry name" value="DNA/RNA polymerases"/>
    <property type="match status" value="1"/>
</dbReference>
<accession>A0AAQ3TMS5</accession>
<protein>
    <recommendedName>
        <fullName evidence="1">Reverse transcriptase domain-containing protein</fullName>
    </recommendedName>
</protein>